<dbReference type="Proteomes" id="UP001611397">
    <property type="component" value="Unassembled WGS sequence"/>
</dbReference>
<sequence length="169" mass="17738">MTAPVDALSPVRAALLRAARASADAVRDRAEADAQETLRSARATAEAVLARARDLGRADGAAEAARERVRAVQDAWTAELAARAEVHAALRAAVRAGVRRELTEDASVRSCCAEAARRLLGPQARVTAASEGGVTAEVPGRRIDLSANALADRALDRLGVRAETLWEPA</sequence>
<dbReference type="RefSeq" id="WP_159061701.1">
    <property type="nucleotide sequence ID" value="NZ_JBIRUT010000015.1"/>
</dbReference>
<evidence type="ECO:0000313" key="1">
    <source>
        <dbReference type="EMBL" id="MFI2159032.1"/>
    </source>
</evidence>
<organism evidence="1 2">
    <name type="scientific">Streptomyces olivaceoviridis</name>
    <name type="common">Streptomyces corchorusii</name>
    <dbReference type="NCBI Taxonomy" id="1921"/>
    <lineage>
        <taxon>Bacteria</taxon>
        <taxon>Bacillati</taxon>
        <taxon>Actinomycetota</taxon>
        <taxon>Actinomycetes</taxon>
        <taxon>Kitasatosporales</taxon>
        <taxon>Streptomycetaceae</taxon>
        <taxon>Streptomyces</taxon>
    </lineage>
</organism>
<reference evidence="1 2" key="1">
    <citation type="submission" date="2024-10" db="EMBL/GenBank/DDBJ databases">
        <title>The Natural Products Discovery Center: Release of the First 8490 Sequenced Strains for Exploring Actinobacteria Biosynthetic Diversity.</title>
        <authorList>
            <person name="Kalkreuter E."/>
            <person name="Kautsar S.A."/>
            <person name="Yang D."/>
            <person name="Bader C.D."/>
            <person name="Teijaro C.N."/>
            <person name="Fluegel L."/>
            <person name="Davis C.M."/>
            <person name="Simpson J.R."/>
            <person name="Lauterbach L."/>
            <person name="Steele A.D."/>
            <person name="Gui C."/>
            <person name="Meng S."/>
            <person name="Li G."/>
            <person name="Viehrig K."/>
            <person name="Ye F."/>
            <person name="Su P."/>
            <person name="Kiefer A.F."/>
            <person name="Nichols A."/>
            <person name="Cepeda A.J."/>
            <person name="Yan W."/>
            <person name="Fan B."/>
            <person name="Jiang Y."/>
            <person name="Adhikari A."/>
            <person name="Zheng C.-J."/>
            <person name="Schuster L."/>
            <person name="Cowan T.M."/>
            <person name="Smanski M.J."/>
            <person name="Chevrette M.G."/>
            <person name="De Carvalho L.P.S."/>
            <person name="Shen B."/>
        </authorList>
    </citation>
    <scope>NUCLEOTIDE SEQUENCE [LARGE SCALE GENOMIC DNA]</scope>
    <source>
        <strain evidence="1 2">NPDC020295</strain>
    </source>
</reference>
<protein>
    <submittedName>
        <fullName evidence="1">Uncharacterized protein</fullName>
    </submittedName>
</protein>
<evidence type="ECO:0000313" key="2">
    <source>
        <dbReference type="Proteomes" id="UP001611397"/>
    </source>
</evidence>
<dbReference type="EMBL" id="JBIRWM010000013">
    <property type="protein sequence ID" value="MFI2159032.1"/>
    <property type="molecule type" value="Genomic_DNA"/>
</dbReference>
<comment type="caution">
    <text evidence="1">The sequence shown here is derived from an EMBL/GenBank/DDBJ whole genome shotgun (WGS) entry which is preliminary data.</text>
</comment>
<name>A0ABW7VHR7_STROI</name>
<accession>A0ABW7VHR7</accession>
<gene>
    <name evidence="1" type="ORF">ACH49L_25640</name>
</gene>
<proteinExistence type="predicted"/>
<keyword evidence="2" id="KW-1185">Reference proteome</keyword>